<proteinExistence type="predicted"/>
<evidence type="ECO:0000256" key="1">
    <source>
        <dbReference type="SAM" id="SignalP"/>
    </source>
</evidence>
<dbReference type="EMBL" id="RJTX01000001">
    <property type="protein sequence ID" value="ROH99348.1"/>
    <property type="molecule type" value="Genomic_DNA"/>
</dbReference>
<accession>A0A3N0W5G6</accession>
<keyword evidence="5" id="KW-1185">Reference proteome</keyword>
<dbReference type="Proteomes" id="UP000295709">
    <property type="component" value="Unassembled WGS sequence"/>
</dbReference>
<dbReference type="OrthoDB" id="1272742at2"/>
<reference evidence="3 5" key="2">
    <citation type="submission" date="2019-03" db="EMBL/GenBank/DDBJ databases">
        <title>Genomic Encyclopedia of Archaeal and Bacterial Type Strains, Phase II (KMG-II): from individual species to whole genera.</title>
        <authorList>
            <person name="Goeker M."/>
        </authorList>
    </citation>
    <scope>NUCLEOTIDE SEQUENCE [LARGE SCALE GENOMIC DNA]</scope>
    <source>
        <strain evidence="3 5">DSM 15235</strain>
    </source>
</reference>
<sequence>MKKLLYSFLIFASATLFAQKSTTTKFAVADNIVGTVDLFNAKKDLVQSMHVYKNPAALPQSLKKFSYLADNGIAEFKLKKTEVLDRISLAQLNEQEGVAKSTPVLIDGYEFTDTETKVYADIFKKIEVKDNNGQKAVFISTK</sequence>
<comment type="caution">
    <text evidence="2">The sequence shown here is derived from an EMBL/GenBank/DDBJ whole genome shotgun (WGS) entry which is preliminary data.</text>
</comment>
<protein>
    <submittedName>
        <fullName evidence="2">Uncharacterized protein</fullName>
    </submittedName>
</protein>
<keyword evidence="1" id="KW-0732">Signal</keyword>
<organism evidence="2 4">
    <name type="scientific">Chryseobacterium daecheongense</name>
    <dbReference type="NCBI Taxonomy" id="192389"/>
    <lineage>
        <taxon>Bacteria</taxon>
        <taxon>Pseudomonadati</taxon>
        <taxon>Bacteroidota</taxon>
        <taxon>Flavobacteriia</taxon>
        <taxon>Flavobacteriales</taxon>
        <taxon>Weeksellaceae</taxon>
        <taxon>Chryseobacterium group</taxon>
        <taxon>Chryseobacterium</taxon>
    </lineage>
</organism>
<dbReference type="AlphaFoldDB" id="A0A3N0W5G6"/>
<evidence type="ECO:0000313" key="4">
    <source>
        <dbReference type="Proteomes" id="UP000269375"/>
    </source>
</evidence>
<dbReference type="EMBL" id="SOQW01000001">
    <property type="protein sequence ID" value="TDX95757.1"/>
    <property type="molecule type" value="Genomic_DNA"/>
</dbReference>
<reference evidence="2 4" key="1">
    <citation type="submission" date="2018-11" db="EMBL/GenBank/DDBJ databases">
        <title>Proposal to divide the Flavobacteriaceae and reorganize its genera based on Amino Acid Identity values calculated from whole genome sequences.</title>
        <authorList>
            <person name="Nicholson A.C."/>
            <person name="Gulvik C.A."/>
            <person name="Whitney A.M."/>
            <person name="Humrighouse B.W."/>
            <person name="Bell M."/>
            <person name="Holmes B."/>
            <person name="Steigerwalt A."/>
            <person name="Villarma A."/>
            <person name="Sheth M."/>
            <person name="Batra D."/>
            <person name="Pryor J."/>
            <person name="Bernardet J.-F."/>
            <person name="Hugo C."/>
            <person name="Kampfer P."/>
            <person name="Newman J."/>
            <person name="Mcquiston J.R."/>
        </authorList>
    </citation>
    <scope>NUCLEOTIDE SEQUENCE [LARGE SCALE GENOMIC DNA]</scope>
    <source>
        <strain evidence="2 4">DSM 15235</strain>
    </source>
</reference>
<feature type="chain" id="PRO_5018034291" evidence="1">
    <location>
        <begin position="19"/>
        <end position="142"/>
    </location>
</feature>
<evidence type="ECO:0000313" key="3">
    <source>
        <dbReference type="EMBL" id="TDX95757.1"/>
    </source>
</evidence>
<name>A0A3N0W5G6_9FLAO</name>
<evidence type="ECO:0000313" key="5">
    <source>
        <dbReference type="Proteomes" id="UP000295709"/>
    </source>
</evidence>
<evidence type="ECO:0000313" key="2">
    <source>
        <dbReference type="EMBL" id="ROH99348.1"/>
    </source>
</evidence>
<dbReference type="RefSeq" id="WP_123261062.1">
    <property type="nucleotide sequence ID" value="NZ_RJTX01000001.1"/>
</dbReference>
<gene>
    <name evidence="3" type="ORF">BCF50_1541</name>
    <name evidence="2" type="ORF">EGI05_00160</name>
</gene>
<dbReference type="Proteomes" id="UP000269375">
    <property type="component" value="Unassembled WGS sequence"/>
</dbReference>
<feature type="signal peptide" evidence="1">
    <location>
        <begin position="1"/>
        <end position="18"/>
    </location>
</feature>